<reference evidence="1" key="1">
    <citation type="submission" date="2014-12" db="EMBL/GenBank/DDBJ databases">
        <title>Insight into the proteome of Arion vulgaris.</title>
        <authorList>
            <person name="Aradska J."/>
            <person name="Bulat T."/>
            <person name="Smidak R."/>
            <person name="Sarate P."/>
            <person name="Gangsoo J."/>
            <person name="Sialana F."/>
            <person name="Bilban M."/>
            <person name="Lubec G."/>
        </authorList>
    </citation>
    <scope>NUCLEOTIDE SEQUENCE</scope>
    <source>
        <tissue evidence="1">Skin</tissue>
    </source>
</reference>
<name>A0A0B7C0S1_9EUPU</name>
<dbReference type="CDD" id="cd00037">
    <property type="entry name" value="CLECT"/>
    <property type="match status" value="1"/>
</dbReference>
<dbReference type="AlphaFoldDB" id="A0A0B7C0S1"/>
<organism evidence="1">
    <name type="scientific">Arion vulgaris</name>
    <dbReference type="NCBI Taxonomy" id="1028688"/>
    <lineage>
        <taxon>Eukaryota</taxon>
        <taxon>Metazoa</taxon>
        <taxon>Spiralia</taxon>
        <taxon>Lophotrochozoa</taxon>
        <taxon>Mollusca</taxon>
        <taxon>Gastropoda</taxon>
        <taxon>Heterobranchia</taxon>
        <taxon>Euthyneura</taxon>
        <taxon>Panpulmonata</taxon>
        <taxon>Eupulmonata</taxon>
        <taxon>Stylommatophora</taxon>
        <taxon>Helicina</taxon>
        <taxon>Arionoidea</taxon>
        <taxon>Arionidae</taxon>
        <taxon>Arion</taxon>
    </lineage>
</organism>
<feature type="non-terminal residue" evidence="1">
    <location>
        <position position="1"/>
    </location>
</feature>
<dbReference type="EMBL" id="HACG01051921">
    <property type="protein sequence ID" value="CEK98792.1"/>
    <property type="molecule type" value="Transcribed_RNA"/>
</dbReference>
<accession>A0A0B7C0S1</accession>
<gene>
    <name evidence="1" type="primary">ORF219615</name>
</gene>
<sequence>EFCERNLSSHLVTVSTEAKRKSIDKLREFIGPSLYVIFLGLQRMRMQQVSQMYRRMWQWTDGSTAFYLPDEYR</sequence>
<proteinExistence type="predicted"/>
<feature type="non-terminal residue" evidence="1">
    <location>
        <position position="73"/>
    </location>
</feature>
<dbReference type="SUPFAM" id="SSF56436">
    <property type="entry name" value="C-type lectin-like"/>
    <property type="match status" value="1"/>
</dbReference>
<dbReference type="InterPro" id="IPR016187">
    <property type="entry name" value="CTDL_fold"/>
</dbReference>
<protein>
    <submittedName>
        <fullName evidence="1">Uncharacterized protein</fullName>
    </submittedName>
</protein>
<evidence type="ECO:0000313" key="1">
    <source>
        <dbReference type="EMBL" id="CEK98792.1"/>
    </source>
</evidence>